<feature type="region of interest" description="Disordered" evidence="1">
    <location>
        <begin position="287"/>
        <end position="317"/>
    </location>
</feature>
<dbReference type="EMBL" id="KY684108">
    <property type="protein sequence ID" value="ARF11309.1"/>
    <property type="molecule type" value="Genomic_DNA"/>
</dbReference>
<proteinExistence type="predicted"/>
<sequence length="337" mass="31692">MSKYLNNANNQNCTGCESKSLLNINCDENLVPDAFEQLFLSSPPTIEENPVPVVVSLNVPAGTTGSLGPIEITIPFGTSGVKVTAWGGGGGGGNGSNNGTNIFVAGGGGGSATKISDYMVIPDLTTTAFVYATIGNGGLSGNPGGNTIINIGNKNLIAYGGGAGGNGNINSGLPGNGGGGGGSNGIGGNGTDGVGGTGGNADPKATSLNYGLYGASGANGGGIPTPGNFEGNISFWVISGSGGGQAGHFFNVNNFSNGATGGNHVLGNLGGMGGGIAGGGGGSGGPGGVGGNGGNINGDVNGQDAPQSSGSGGGGGSAFGIGGQGGSGYALIQFIVQ</sequence>
<gene>
    <name evidence="2" type="ORF">Klosneuvirus_1_166</name>
</gene>
<name>A0A1V0SHV4_9VIRU</name>
<feature type="compositionally biased region" description="Gly residues" evidence="1">
    <location>
        <begin position="287"/>
        <end position="296"/>
    </location>
</feature>
<evidence type="ECO:0000256" key="1">
    <source>
        <dbReference type="SAM" id="MobiDB-lite"/>
    </source>
</evidence>
<protein>
    <submittedName>
        <fullName evidence="2">Uncharacterized protein</fullName>
    </submittedName>
</protein>
<evidence type="ECO:0000313" key="2">
    <source>
        <dbReference type="EMBL" id="ARF11309.1"/>
    </source>
</evidence>
<accession>A0A1V0SHV4</accession>
<organism evidence="2">
    <name type="scientific">Klosneuvirus KNV1</name>
    <dbReference type="NCBI Taxonomy" id="1977640"/>
    <lineage>
        <taxon>Viruses</taxon>
        <taxon>Varidnaviria</taxon>
        <taxon>Bamfordvirae</taxon>
        <taxon>Nucleocytoviricota</taxon>
        <taxon>Megaviricetes</taxon>
        <taxon>Imitervirales</taxon>
        <taxon>Mimiviridae</taxon>
        <taxon>Klosneuvirinae</taxon>
        <taxon>Klosneuvirus</taxon>
    </lineage>
</organism>
<reference evidence="2" key="1">
    <citation type="journal article" date="2017" name="Science">
        <title>Giant viruses with an expanded complement of translation system components.</title>
        <authorList>
            <person name="Schulz F."/>
            <person name="Yutin N."/>
            <person name="Ivanova N.N."/>
            <person name="Ortega D.R."/>
            <person name="Lee T.K."/>
            <person name="Vierheilig J."/>
            <person name="Daims H."/>
            <person name="Horn M."/>
            <person name="Wagner M."/>
            <person name="Jensen G.J."/>
            <person name="Kyrpides N.C."/>
            <person name="Koonin E.V."/>
            <person name="Woyke T."/>
        </authorList>
    </citation>
    <scope>NUCLEOTIDE SEQUENCE</scope>
    <source>
        <strain evidence="2">KNV1</strain>
    </source>
</reference>